<dbReference type="EMBL" id="JACCJC010000026">
    <property type="protein sequence ID" value="KAF6235063.1"/>
    <property type="molecule type" value="Genomic_DNA"/>
</dbReference>
<comment type="subunit">
    <text evidence="3">Interacts with RIP1.</text>
</comment>
<comment type="similarity">
    <text evidence="2">Belongs to the complex I LYR family. MZM1 subfamily.</text>
</comment>
<dbReference type="OrthoDB" id="529194at2759"/>
<comment type="subcellular location">
    <subcellularLocation>
        <location evidence="1">Mitochondrion matrix</location>
    </subcellularLocation>
</comment>
<protein>
    <recommendedName>
        <fullName evidence="4">Mitochondrial zinc maintenance protein 1, mitochondrial</fullName>
    </recommendedName>
</protein>
<proteinExistence type="inferred from homology"/>
<sequence length="116" mass="12832">MALAAYRHVLRSTQVAFQGDLRTLSAARVEARSKFDQNRFLSPSSTEAEQKVLEAKEVARILRQNVVQGEQVTGSKLQEQRYQLRIHEEIERGNNDSIKKGSSLAAAATGFCGGAR</sequence>
<evidence type="ECO:0000256" key="1">
    <source>
        <dbReference type="ARBA" id="ARBA00004305"/>
    </source>
</evidence>
<evidence type="ECO:0000256" key="7">
    <source>
        <dbReference type="ARBA" id="ARBA00023186"/>
    </source>
</evidence>
<evidence type="ECO:0000256" key="4">
    <source>
        <dbReference type="ARBA" id="ARBA00015108"/>
    </source>
</evidence>
<evidence type="ECO:0000256" key="8">
    <source>
        <dbReference type="ARBA" id="ARBA00025268"/>
    </source>
</evidence>
<dbReference type="PANTHER" id="PTHR46749">
    <property type="entry name" value="COMPLEX III ASSEMBLY FACTOR LYRM7"/>
    <property type="match status" value="1"/>
</dbReference>
<evidence type="ECO:0000256" key="3">
    <source>
        <dbReference type="ARBA" id="ARBA00011589"/>
    </source>
</evidence>
<dbReference type="GeneID" id="59288350"/>
<keyword evidence="10" id="KW-1185">Reference proteome</keyword>
<evidence type="ECO:0000313" key="9">
    <source>
        <dbReference type="EMBL" id="KAF6235063.1"/>
    </source>
</evidence>
<dbReference type="InterPro" id="IPR045298">
    <property type="entry name" value="Complex1_LYR_LYRM7"/>
</dbReference>
<evidence type="ECO:0000313" key="10">
    <source>
        <dbReference type="Proteomes" id="UP000578531"/>
    </source>
</evidence>
<organism evidence="9 10">
    <name type="scientific">Letharia columbiana</name>
    <dbReference type="NCBI Taxonomy" id="112416"/>
    <lineage>
        <taxon>Eukaryota</taxon>
        <taxon>Fungi</taxon>
        <taxon>Dikarya</taxon>
        <taxon>Ascomycota</taxon>
        <taxon>Pezizomycotina</taxon>
        <taxon>Lecanoromycetes</taxon>
        <taxon>OSLEUM clade</taxon>
        <taxon>Lecanoromycetidae</taxon>
        <taxon>Lecanorales</taxon>
        <taxon>Lecanorineae</taxon>
        <taxon>Parmeliaceae</taxon>
        <taxon>Letharia</taxon>
    </lineage>
</organism>
<dbReference type="CDD" id="cd20267">
    <property type="entry name" value="Complex1_LYR_LYRM7"/>
    <property type="match status" value="1"/>
</dbReference>
<evidence type="ECO:0000256" key="5">
    <source>
        <dbReference type="ARBA" id="ARBA00022946"/>
    </source>
</evidence>
<evidence type="ECO:0000256" key="2">
    <source>
        <dbReference type="ARBA" id="ARBA00009949"/>
    </source>
</evidence>
<comment type="function">
    <text evidence="8">Assembly factor required for Rieske Fe-S protein RIP1 incorporation into the cytochrome b-c1 (CIII) complex. Functions as a chaperone, binding to this subunit within the mitochondrial matrix and stabilizing it prior to its translocation and insertion into the late CIII dimeric intermediate within the mitochondrial inner membrane. Modulates the mitochondrial matrix zinc pool.</text>
</comment>
<accession>A0A8H6FUR4</accession>
<dbReference type="GO" id="GO:0034551">
    <property type="term" value="P:mitochondrial respiratory chain complex III assembly"/>
    <property type="evidence" value="ECO:0007669"/>
    <property type="project" value="InterPro"/>
</dbReference>
<dbReference type="AlphaFoldDB" id="A0A8H6FUR4"/>
<dbReference type="InterPro" id="IPR050435">
    <property type="entry name" value="MZM1/LYRM7"/>
</dbReference>
<reference evidence="9 10" key="1">
    <citation type="journal article" date="2020" name="Genomics">
        <title>Complete, high-quality genomes from long-read metagenomic sequencing of two wolf lichen thalli reveals enigmatic genome architecture.</title>
        <authorList>
            <person name="McKenzie S.K."/>
            <person name="Walston R.F."/>
            <person name="Allen J.L."/>
        </authorList>
    </citation>
    <scope>NUCLEOTIDE SEQUENCE [LARGE SCALE GENOMIC DNA]</scope>
    <source>
        <strain evidence="9">WasteWater2</strain>
    </source>
</reference>
<name>A0A8H6FUR4_9LECA</name>
<evidence type="ECO:0000256" key="6">
    <source>
        <dbReference type="ARBA" id="ARBA00023128"/>
    </source>
</evidence>
<keyword evidence="7" id="KW-0143">Chaperone</keyword>
<dbReference type="GO" id="GO:0005759">
    <property type="term" value="C:mitochondrial matrix"/>
    <property type="evidence" value="ECO:0007669"/>
    <property type="project" value="UniProtKB-SubCell"/>
</dbReference>
<keyword evidence="6" id="KW-0496">Mitochondrion</keyword>
<gene>
    <name evidence="9" type="ORF">HO173_006690</name>
</gene>
<dbReference type="PANTHER" id="PTHR46749:SF1">
    <property type="entry name" value="COMPLEX III ASSEMBLY FACTOR LYRM7"/>
    <property type="match status" value="1"/>
</dbReference>
<dbReference type="RefSeq" id="XP_037164441.1">
    <property type="nucleotide sequence ID" value="XM_037308598.1"/>
</dbReference>
<comment type="caution">
    <text evidence="9">The sequence shown here is derived from an EMBL/GenBank/DDBJ whole genome shotgun (WGS) entry which is preliminary data.</text>
</comment>
<dbReference type="GO" id="GO:0044183">
    <property type="term" value="F:protein folding chaperone"/>
    <property type="evidence" value="ECO:0007669"/>
    <property type="project" value="TreeGrafter"/>
</dbReference>
<dbReference type="Proteomes" id="UP000578531">
    <property type="component" value="Unassembled WGS sequence"/>
</dbReference>
<keyword evidence="5" id="KW-0809">Transit peptide</keyword>